<evidence type="ECO:0000256" key="5">
    <source>
        <dbReference type="ARBA" id="ARBA00023295"/>
    </source>
</evidence>
<feature type="domain" description="Beta-hexosaminidase bacterial type N-terminal" evidence="8">
    <location>
        <begin position="23"/>
        <end position="142"/>
    </location>
</feature>
<dbReference type="Gene3D" id="3.20.20.80">
    <property type="entry name" value="Glycosidases"/>
    <property type="match status" value="1"/>
</dbReference>
<evidence type="ECO:0000256" key="2">
    <source>
        <dbReference type="ARBA" id="ARBA00006285"/>
    </source>
</evidence>
<sequence length="519" mass="60163">MSKKKFFILIGFVWVSFFTYGQNVIPLPESYLQGEGYFELSKTIKVVTNLPKEKEKPLEEFINKYLIVSNIQKKNSIIELKVTQPEKEEEAWNDTQLQAYTLSIGIDTIEIHSPTSMGLFYGLQTLRQLTNNGKIHCAEIIDKPKFRHRGLMIDCSRHFWSKEFIKKQIDAMAYLKLNRLHLHLVDGGGWRIEITKYPDLINKTAYRTSSDWDKKWKYCYKGTPNAYGGYYTKDDIREIVTYAQKNYITVIPEIEMPGHSNEVIYAYPELSCTGKGDGFDLCIGNPKTYVFLTEVLQEIMELFPSEYIHVGGDEASMMYWKKCPKCMALYKEKNMTEIIQLQSYLMAHIDEFLTKKGRKMMGWDEILEGNQVSPGATVLSWRGETGGVTAAKLRHHAVMSPSEFCYLDQYQDNPSTQPKAFGGYVPLKKVYSYDPIPTQLEGTEYTKYIDGIQGNLWTEYVETEQHAEYMIYPRITAIAEIEWGYKSNYTEFKQRVVKMMQMLKSLGYNSFDITKEVGK</sequence>
<dbReference type="RefSeq" id="WP_052456900.1">
    <property type="nucleotide sequence ID" value="NZ_CDOD01000015.1"/>
</dbReference>
<dbReference type="InterPro" id="IPR017853">
    <property type="entry name" value="GH"/>
</dbReference>
<keyword evidence="5" id="KW-0326">Glycosidase</keyword>
<dbReference type="PIRSF" id="PIRSF001093">
    <property type="entry name" value="B-hxosamndse_ab_euk"/>
    <property type="match status" value="1"/>
</dbReference>
<dbReference type="Proteomes" id="UP000038055">
    <property type="component" value="Unassembled WGS sequence"/>
</dbReference>
<dbReference type="Pfam" id="PF00728">
    <property type="entry name" value="Glyco_hydro_20"/>
    <property type="match status" value="1"/>
</dbReference>
<organism evidence="9 10">
    <name type="scientific">Capnocytophaga cynodegmi</name>
    <dbReference type="NCBI Taxonomy" id="28189"/>
    <lineage>
        <taxon>Bacteria</taxon>
        <taxon>Pseudomonadati</taxon>
        <taxon>Bacteroidota</taxon>
        <taxon>Flavobacteriia</taxon>
        <taxon>Flavobacteriales</taxon>
        <taxon>Flavobacteriaceae</taxon>
        <taxon>Capnocytophaga</taxon>
    </lineage>
</organism>
<evidence type="ECO:0000256" key="1">
    <source>
        <dbReference type="ARBA" id="ARBA00001231"/>
    </source>
</evidence>
<comment type="similarity">
    <text evidence="2">Belongs to the glycosyl hydrolase 20 family.</text>
</comment>
<proteinExistence type="inferred from homology"/>
<comment type="catalytic activity">
    <reaction evidence="1">
        <text>Hydrolysis of terminal non-reducing N-acetyl-D-hexosamine residues in N-acetyl-beta-D-hexosaminides.</text>
        <dbReference type="EC" id="3.2.1.52"/>
    </reaction>
</comment>
<dbReference type="SUPFAM" id="SSF55545">
    <property type="entry name" value="beta-N-acetylhexosaminidase-like domain"/>
    <property type="match status" value="1"/>
</dbReference>
<evidence type="ECO:0000259" key="8">
    <source>
        <dbReference type="Pfam" id="PF02838"/>
    </source>
</evidence>
<dbReference type="GO" id="GO:0004563">
    <property type="term" value="F:beta-N-acetylhexosaminidase activity"/>
    <property type="evidence" value="ECO:0007669"/>
    <property type="project" value="UniProtKB-EC"/>
</dbReference>
<dbReference type="InterPro" id="IPR029018">
    <property type="entry name" value="Hex-like_dom2"/>
</dbReference>
<evidence type="ECO:0000259" key="7">
    <source>
        <dbReference type="Pfam" id="PF00728"/>
    </source>
</evidence>
<dbReference type="GO" id="GO:0005975">
    <property type="term" value="P:carbohydrate metabolic process"/>
    <property type="evidence" value="ECO:0007669"/>
    <property type="project" value="InterPro"/>
</dbReference>
<evidence type="ECO:0000313" key="9">
    <source>
        <dbReference type="EMBL" id="CEN34598.1"/>
    </source>
</evidence>
<dbReference type="Gene3D" id="3.30.379.10">
    <property type="entry name" value="Chitobiase/beta-hexosaminidase domain 2-like"/>
    <property type="match status" value="1"/>
</dbReference>
<dbReference type="AlphaFoldDB" id="A0A0B7HAH3"/>
<keyword evidence="4 9" id="KW-0378">Hydrolase</keyword>
<dbReference type="PRINTS" id="PR00738">
    <property type="entry name" value="GLHYDRLASE20"/>
</dbReference>
<name>A0A0B7HAH3_9FLAO</name>
<dbReference type="SUPFAM" id="SSF51445">
    <property type="entry name" value="(Trans)glycosidases"/>
    <property type="match status" value="1"/>
</dbReference>
<evidence type="ECO:0000256" key="3">
    <source>
        <dbReference type="ARBA" id="ARBA00012663"/>
    </source>
</evidence>
<dbReference type="GO" id="GO:0030203">
    <property type="term" value="P:glycosaminoglycan metabolic process"/>
    <property type="evidence" value="ECO:0007669"/>
    <property type="project" value="TreeGrafter"/>
</dbReference>
<dbReference type="Pfam" id="PF02838">
    <property type="entry name" value="Glyco_hydro_20b"/>
    <property type="match status" value="1"/>
</dbReference>
<evidence type="ECO:0000313" key="10">
    <source>
        <dbReference type="Proteomes" id="UP000038055"/>
    </source>
</evidence>
<keyword evidence="10" id="KW-1185">Reference proteome</keyword>
<reference evidence="10" key="1">
    <citation type="submission" date="2015-01" db="EMBL/GenBank/DDBJ databases">
        <authorList>
            <person name="MANFREDI Pablo"/>
        </authorList>
    </citation>
    <scope>NUCLEOTIDE SEQUENCE [LARGE SCALE GENOMIC DNA]</scope>
    <source>
        <strain evidence="10">Ccyn2B</strain>
    </source>
</reference>
<dbReference type="InterPro" id="IPR015883">
    <property type="entry name" value="Glyco_hydro_20_cat"/>
</dbReference>
<dbReference type="InterPro" id="IPR015882">
    <property type="entry name" value="HEX_bac_N"/>
</dbReference>
<dbReference type="PANTHER" id="PTHR22600">
    <property type="entry name" value="BETA-HEXOSAMINIDASE"/>
    <property type="match status" value="1"/>
</dbReference>
<dbReference type="EMBL" id="CDOD01000015">
    <property type="protein sequence ID" value="CEN34598.1"/>
    <property type="molecule type" value="Genomic_DNA"/>
</dbReference>
<protein>
    <recommendedName>
        <fullName evidence="3">beta-N-acetylhexosaminidase</fullName>
        <ecNumber evidence="3">3.2.1.52</ecNumber>
    </recommendedName>
</protein>
<evidence type="ECO:0000256" key="6">
    <source>
        <dbReference type="PIRSR" id="PIRSR625705-1"/>
    </source>
</evidence>
<dbReference type="CDD" id="cd06563">
    <property type="entry name" value="GH20_chitobiase-like"/>
    <property type="match status" value="1"/>
</dbReference>
<feature type="domain" description="Glycoside hydrolase family 20 catalytic" evidence="7">
    <location>
        <begin position="146"/>
        <end position="483"/>
    </location>
</feature>
<gene>
    <name evidence="9" type="ORF">CCYN2B_220004</name>
</gene>
<dbReference type="GO" id="GO:0016020">
    <property type="term" value="C:membrane"/>
    <property type="evidence" value="ECO:0007669"/>
    <property type="project" value="TreeGrafter"/>
</dbReference>
<feature type="active site" description="Proton donor" evidence="6">
    <location>
        <position position="314"/>
    </location>
</feature>
<dbReference type="InterPro" id="IPR025705">
    <property type="entry name" value="Beta_hexosaminidase_sua/sub"/>
</dbReference>
<accession>A0A0B7HAH3</accession>
<dbReference type="PANTHER" id="PTHR22600:SF57">
    <property type="entry name" value="BETA-N-ACETYLHEXOSAMINIDASE"/>
    <property type="match status" value="1"/>
</dbReference>
<evidence type="ECO:0000256" key="4">
    <source>
        <dbReference type="ARBA" id="ARBA00022801"/>
    </source>
</evidence>
<dbReference type="EC" id="3.2.1.52" evidence="3"/>